<comment type="caution">
    <text evidence="3">The sequence shown here is derived from an EMBL/GenBank/DDBJ whole genome shotgun (WGS) entry which is preliminary data.</text>
</comment>
<dbReference type="EMBL" id="LGRX02008438">
    <property type="protein sequence ID" value="KAK3273510.1"/>
    <property type="molecule type" value="Genomic_DNA"/>
</dbReference>
<evidence type="ECO:0000256" key="2">
    <source>
        <dbReference type="SAM" id="MobiDB-lite"/>
    </source>
</evidence>
<protein>
    <submittedName>
        <fullName evidence="3">Uncharacterized protein</fullName>
    </submittedName>
</protein>
<feature type="coiled-coil region" evidence="1">
    <location>
        <begin position="119"/>
        <end position="146"/>
    </location>
</feature>
<reference evidence="3 4" key="1">
    <citation type="journal article" date="2015" name="Genome Biol. Evol.">
        <title>Comparative Genomics of a Bacterivorous Green Alga Reveals Evolutionary Causalities and Consequences of Phago-Mixotrophic Mode of Nutrition.</title>
        <authorList>
            <person name="Burns J.A."/>
            <person name="Paasch A."/>
            <person name="Narechania A."/>
            <person name="Kim E."/>
        </authorList>
    </citation>
    <scope>NUCLEOTIDE SEQUENCE [LARGE SCALE GENOMIC DNA]</scope>
    <source>
        <strain evidence="3 4">PLY_AMNH</strain>
    </source>
</reference>
<accession>A0AAE0G8W4</accession>
<feature type="region of interest" description="Disordered" evidence="2">
    <location>
        <begin position="1"/>
        <end position="28"/>
    </location>
</feature>
<evidence type="ECO:0000313" key="4">
    <source>
        <dbReference type="Proteomes" id="UP001190700"/>
    </source>
</evidence>
<sequence length="301" mass="31524">MAAKVKAARNEKDAKVAKAAAEREARESMAAAAKQAAAKEAAAQALAAPAKVTGTRSLRSRVVANRADASTAGRPFSRLQEQGMPTPVAGSQVGSGWAQGAMEEELDLSPLEPLRIHGEQVLVTANQELQQELADLKAKLEIAKLKRRLQEVSQPEPAPPVAATAVPAESAATVASEPPATAGRSIGVEMPVAYHGNPLLPQRPAGNNPQVLGLRREVWGLHRNMGTPSAVKRWHGRGSMNSLILQAQPQAVEPTVTMAQMLRAALLAGNQGGGQPILSQANLSFDDFCNAMAGHHLGGGR</sequence>
<evidence type="ECO:0000313" key="3">
    <source>
        <dbReference type="EMBL" id="KAK3273510.1"/>
    </source>
</evidence>
<evidence type="ECO:0000256" key="1">
    <source>
        <dbReference type="SAM" id="Coils"/>
    </source>
</evidence>
<gene>
    <name evidence="3" type="ORF">CYMTET_18252</name>
</gene>
<dbReference type="Proteomes" id="UP001190700">
    <property type="component" value="Unassembled WGS sequence"/>
</dbReference>
<feature type="region of interest" description="Disordered" evidence="2">
    <location>
        <begin position="64"/>
        <end position="94"/>
    </location>
</feature>
<proteinExistence type="predicted"/>
<keyword evidence="1" id="KW-0175">Coiled coil</keyword>
<name>A0AAE0G8W4_9CHLO</name>
<dbReference type="AlphaFoldDB" id="A0AAE0G8W4"/>
<keyword evidence="4" id="KW-1185">Reference proteome</keyword>
<organism evidence="3 4">
    <name type="scientific">Cymbomonas tetramitiformis</name>
    <dbReference type="NCBI Taxonomy" id="36881"/>
    <lineage>
        <taxon>Eukaryota</taxon>
        <taxon>Viridiplantae</taxon>
        <taxon>Chlorophyta</taxon>
        <taxon>Pyramimonadophyceae</taxon>
        <taxon>Pyramimonadales</taxon>
        <taxon>Pyramimonadaceae</taxon>
        <taxon>Cymbomonas</taxon>
    </lineage>
</organism>
<feature type="compositionally biased region" description="Basic and acidic residues" evidence="2">
    <location>
        <begin position="8"/>
        <end position="27"/>
    </location>
</feature>